<dbReference type="SUPFAM" id="SSF55068">
    <property type="entry name" value="Peptide methionine sulfoxide reductase"/>
    <property type="match status" value="1"/>
</dbReference>
<dbReference type="InterPro" id="IPR036509">
    <property type="entry name" value="Met_Sox_Rdtase_MsrA_sf"/>
</dbReference>
<evidence type="ECO:0000256" key="1">
    <source>
        <dbReference type="ARBA" id="ARBA00012502"/>
    </source>
</evidence>
<evidence type="ECO:0000259" key="5">
    <source>
        <dbReference type="Pfam" id="PF01625"/>
    </source>
</evidence>
<sequence length="117" mass="13352">MLVAYDPAKVSTTELLRHFWEEHDPTQGMRQGNDVGSQYRSAIYWTTEEQSVLASESAAAYEPVLIDRGYGTVTTEIAPAEGRPFYYAEEYHQQYLYKVPNGYRCHSQTGVPLPWPS</sequence>
<dbReference type="PANTHER" id="PTHR42799:SF2">
    <property type="entry name" value="MITOCHONDRIAL PEPTIDE METHIONINE SULFOXIDE REDUCTASE"/>
    <property type="match status" value="1"/>
</dbReference>
<dbReference type="PANTHER" id="PTHR42799">
    <property type="entry name" value="MITOCHONDRIAL PEPTIDE METHIONINE SULFOXIDE REDUCTASE"/>
    <property type="match status" value="1"/>
</dbReference>
<feature type="domain" description="Peptide methionine sulphoxide reductase MsrA" evidence="5">
    <location>
        <begin position="3"/>
        <end position="104"/>
    </location>
</feature>
<dbReference type="AlphaFoldDB" id="A0A6J7HBF1"/>
<reference evidence="6" key="1">
    <citation type="submission" date="2020-05" db="EMBL/GenBank/DDBJ databases">
        <authorList>
            <person name="Chiriac C."/>
            <person name="Salcher M."/>
            <person name="Ghai R."/>
            <person name="Kavagutti S V."/>
        </authorList>
    </citation>
    <scope>NUCLEOTIDE SEQUENCE</scope>
</reference>
<dbReference type="InterPro" id="IPR002569">
    <property type="entry name" value="Met_Sox_Rdtase_MsrA_dom"/>
</dbReference>
<protein>
    <recommendedName>
        <fullName evidence="1">peptide-methionine (S)-S-oxide reductase</fullName>
        <ecNumber evidence="1">1.8.4.11</ecNumber>
    </recommendedName>
</protein>
<evidence type="ECO:0000256" key="3">
    <source>
        <dbReference type="ARBA" id="ARBA00047806"/>
    </source>
</evidence>
<dbReference type="EMBL" id="CAFBMR010000044">
    <property type="protein sequence ID" value="CAB4916508.1"/>
    <property type="molecule type" value="Genomic_DNA"/>
</dbReference>
<comment type="catalytic activity">
    <reaction evidence="3">
        <text>L-methionyl-[protein] + [thioredoxin]-disulfide + H2O = L-methionyl-(S)-S-oxide-[protein] + [thioredoxin]-dithiol</text>
        <dbReference type="Rhea" id="RHEA:14217"/>
        <dbReference type="Rhea" id="RHEA-COMP:10698"/>
        <dbReference type="Rhea" id="RHEA-COMP:10700"/>
        <dbReference type="Rhea" id="RHEA-COMP:12313"/>
        <dbReference type="Rhea" id="RHEA-COMP:12315"/>
        <dbReference type="ChEBI" id="CHEBI:15377"/>
        <dbReference type="ChEBI" id="CHEBI:16044"/>
        <dbReference type="ChEBI" id="CHEBI:29950"/>
        <dbReference type="ChEBI" id="CHEBI:44120"/>
        <dbReference type="ChEBI" id="CHEBI:50058"/>
        <dbReference type="EC" id="1.8.4.11"/>
    </reaction>
</comment>
<dbReference type="Pfam" id="PF01625">
    <property type="entry name" value="PMSR"/>
    <property type="match status" value="1"/>
</dbReference>
<evidence type="ECO:0000256" key="2">
    <source>
        <dbReference type="ARBA" id="ARBA00023002"/>
    </source>
</evidence>
<dbReference type="GO" id="GO:0034599">
    <property type="term" value="P:cellular response to oxidative stress"/>
    <property type="evidence" value="ECO:0007669"/>
    <property type="project" value="TreeGrafter"/>
</dbReference>
<organism evidence="6">
    <name type="scientific">freshwater metagenome</name>
    <dbReference type="NCBI Taxonomy" id="449393"/>
    <lineage>
        <taxon>unclassified sequences</taxon>
        <taxon>metagenomes</taxon>
        <taxon>ecological metagenomes</taxon>
    </lineage>
</organism>
<accession>A0A6J7HBF1</accession>
<dbReference type="EC" id="1.8.4.11" evidence="1"/>
<dbReference type="InterPro" id="IPR050162">
    <property type="entry name" value="MsrA_MetSO_reductase"/>
</dbReference>
<proteinExistence type="predicted"/>
<gene>
    <name evidence="6" type="ORF">UFOPK3610_01161</name>
</gene>
<dbReference type="Gene3D" id="3.30.1060.10">
    <property type="entry name" value="Peptide methionine sulphoxide reductase MsrA"/>
    <property type="match status" value="1"/>
</dbReference>
<evidence type="ECO:0000256" key="4">
    <source>
        <dbReference type="ARBA" id="ARBA00048782"/>
    </source>
</evidence>
<dbReference type="NCBIfam" id="TIGR00401">
    <property type="entry name" value="msrA"/>
    <property type="match status" value="1"/>
</dbReference>
<evidence type="ECO:0000313" key="6">
    <source>
        <dbReference type="EMBL" id="CAB4916508.1"/>
    </source>
</evidence>
<dbReference type="GO" id="GO:0008113">
    <property type="term" value="F:peptide-methionine (S)-S-oxide reductase activity"/>
    <property type="evidence" value="ECO:0007669"/>
    <property type="project" value="UniProtKB-EC"/>
</dbReference>
<keyword evidence="2" id="KW-0560">Oxidoreductase</keyword>
<name>A0A6J7HBF1_9ZZZZ</name>
<dbReference type="GO" id="GO:0005737">
    <property type="term" value="C:cytoplasm"/>
    <property type="evidence" value="ECO:0007669"/>
    <property type="project" value="TreeGrafter"/>
</dbReference>
<comment type="catalytic activity">
    <reaction evidence="4">
        <text>[thioredoxin]-disulfide + L-methionine + H2O = L-methionine (S)-S-oxide + [thioredoxin]-dithiol</text>
        <dbReference type="Rhea" id="RHEA:19993"/>
        <dbReference type="Rhea" id="RHEA-COMP:10698"/>
        <dbReference type="Rhea" id="RHEA-COMP:10700"/>
        <dbReference type="ChEBI" id="CHEBI:15377"/>
        <dbReference type="ChEBI" id="CHEBI:29950"/>
        <dbReference type="ChEBI" id="CHEBI:50058"/>
        <dbReference type="ChEBI" id="CHEBI:57844"/>
        <dbReference type="ChEBI" id="CHEBI:58772"/>
        <dbReference type="EC" id="1.8.4.11"/>
    </reaction>
</comment>